<evidence type="ECO:0000313" key="3">
    <source>
        <dbReference type="Proteomes" id="UP000176998"/>
    </source>
</evidence>
<dbReference type="AlphaFoldDB" id="A0A1G4B6V5"/>
<accession>A0A1G4B6V5</accession>
<keyword evidence="3" id="KW-1185">Reference proteome</keyword>
<protein>
    <recommendedName>
        <fullName evidence="4">Transcription factor domain-containing protein</fullName>
    </recommendedName>
</protein>
<dbReference type="OrthoDB" id="5423818at2759"/>
<proteinExistence type="predicted"/>
<evidence type="ECO:0008006" key="4">
    <source>
        <dbReference type="Google" id="ProtNLM"/>
    </source>
</evidence>
<reference evidence="2 3" key="1">
    <citation type="submission" date="2016-09" db="EMBL/GenBank/DDBJ databases">
        <authorList>
            <person name="Capua I."/>
            <person name="De Benedictis P."/>
            <person name="Joannis T."/>
            <person name="Lombin L.H."/>
            <person name="Cattoli G."/>
        </authorList>
    </citation>
    <scope>NUCLEOTIDE SEQUENCE [LARGE SCALE GENOMIC DNA]</scope>
    <source>
        <strain evidence="2 3">IMI 309357</strain>
    </source>
</reference>
<dbReference type="Proteomes" id="UP000176998">
    <property type="component" value="Unassembled WGS sequence"/>
</dbReference>
<dbReference type="STRING" id="1209926.A0A1G4B6V5"/>
<gene>
    <name evidence="2" type="ORF">CORC01_07433</name>
</gene>
<dbReference type="GeneID" id="34560579"/>
<evidence type="ECO:0000313" key="2">
    <source>
        <dbReference type="EMBL" id="OHE97179.1"/>
    </source>
</evidence>
<comment type="caution">
    <text evidence="2">The sequence shown here is derived from an EMBL/GenBank/DDBJ whole genome shotgun (WGS) entry which is preliminary data.</text>
</comment>
<organism evidence="2 3">
    <name type="scientific">Colletotrichum orchidophilum</name>
    <dbReference type="NCBI Taxonomy" id="1209926"/>
    <lineage>
        <taxon>Eukaryota</taxon>
        <taxon>Fungi</taxon>
        <taxon>Dikarya</taxon>
        <taxon>Ascomycota</taxon>
        <taxon>Pezizomycotina</taxon>
        <taxon>Sordariomycetes</taxon>
        <taxon>Hypocreomycetidae</taxon>
        <taxon>Glomerellales</taxon>
        <taxon>Glomerellaceae</taxon>
        <taxon>Colletotrichum</taxon>
    </lineage>
</organism>
<dbReference type="RefSeq" id="XP_022474334.1">
    <property type="nucleotide sequence ID" value="XM_022619069.1"/>
</dbReference>
<name>A0A1G4B6V5_9PEZI</name>
<dbReference type="EMBL" id="MJBS01000060">
    <property type="protein sequence ID" value="OHE97179.1"/>
    <property type="molecule type" value="Genomic_DNA"/>
</dbReference>
<sequence>MPTGTESLTRIENERVDVPPEDRPYPEHGPSMDWAALLSTETPEIPMDSDLDLRSQLPDPIPFSMVFDSPQQRQTVLDAAGVPWQRNNAHLFGPENLGALVTIPDPDDEYRTSDIQLLGAFRNCPARKARPFYQDKPLAPRIPRSVATCFTAKVLLGQILSYPVMMIKGGRLPPFIFPPCVIEGSKSMAGCCDKEFHQCLPEPLAICCNLVQSFDQRTQGSADFVWKSIYSEVARLRRELLQALQAVVIYVLLQANDLKSIPNNDIVALLVVPNLLARSLHLSLDYEINLAKRPDLGRRGWILRESSRRTICLLFGIELLMDVDMNAEDPADCGGYRLLPLPSGRDLWETVSSDEWAARFRKLRAESGDEKVLSIQDLRTARRALVGDFSDQSQERQLVSQVAKWCEGLDEFGMMVWMAVMLE</sequence>
<feature type="compositionally biased region" description="Basic and acidic residues" evidence="1">
    <location>
        <begin position="9"/>
        <end position="26"/>
    </location>
</feature>
<evidence type="ECO:0000256" key="1">
    <source>
        <dbReference type="SAM" id="MobiDB-lite"/>
    </source>
</evidence>
<feature type="region of interest" description="Disordered" evidence="1">
    <location>
        <begin position="1"/>
        <end position="31"/>
    </location>
</feature>